<evidence type="ECO:0000313" key="3">
    <source>
        <dbReference type="Proteomes" id="UP000029981"/>
    </source>
</evidence>
<keyword evidence="3" id="KW-1185">Reference proteome</keyword>
<dbReference type="EMBL" id="CM002926">
    <property type="protein sequence ID" value="KGN49609.1"/>
    <property type="molecule type" value="Genomic_DNA"/>
</dbReference>
<dbReference type="PANTHER" id="PTHR31065">
    <property type="entry name" value="PLATZ TRANSCRIPTION FACTOR FAMILY PROTEIN"/>
    <property type="match status" value="1"/>
</dbReference>
<dbReference type="PANTHER" id="PTHR31065:SF41">
    <property type="entry name" value="PLATZ TRANSCRIPTION FACTOR FAMILY PROTEIN"/>
    <property type="match status" value="1"/>
</dbReference>
<reference evidence="2 3" key="1">
    <citation type="journal article" date="2009" name="Nat. Genet.">
        <title>The genome of the cucumber, Cucumis sativus L.</title>
        <authorList>
            <person name="Huang S."/>
            <person name="Li R."/>
            <person name="Zhang Z."/>
            <person name="Li L."/>
            <person name="Gu X."/>
            <person name="Fan W."/>
            <person name="Lucas W.J."/>
            <person name="Wang X."/>
            <person name="Xie B."/>
            <person name="Ni P."/>
            <person name="Ren Y."/>
            <person name="Zhu H."/>
            <person name="Li J."/>
            <person name="Lin K."/>
            <person name="Jin W."/>
            <person name="Fei Z."/>
            <person name="Li G."/>
            <person name="Staub J."/>
            <person name="Kilian A."/>
            <person name="van der Vossen E.A."/>
            <person name="Wu Y."/>
            <person name="Guo J."/>
            <person name="He J."/>
            <person name="Jia Z."/>
            <person name="Ren Y."/>
            <person name="Tian G."/>
            <person name="Lu Y."/>
            <person name="Ruan J."/>
            <person name="Qian W."/>
            <person name="Wang M."/>
            <person name="Huang Q."/>
            <person name="Li B."/>
            <person name="Xuan Z."/>
            <person name="Cao J."/>
            <person name="Asan"/>
            <person name="Wu Z."/>
            <person name="Zhang J."/>
            <person name="Cai Q."/>
            <person name="Bai Y."/>
            <person name="Zhao B."/>
            <person name="Han Y."/>
            <person name="Li Y."/>
            <person name="Li X."/>
            <person name="Wang S."/>
            <person name="Shi Q."/>
            <person name="Liu S."/>
            <person name="Cho W.K."/>
            <person name="Kim J.Y."/>
            <person name="Xu Y."/>
            <person name="Heller-Uszynska K."/>
            <person name="Miao H."/>
            <person name="Cheng Z."/>
            <person name="Zhang S."/>
            <person name="Wu J."/>
            <person name="Yang Y."/>
            <person name="Kang H."/>
            <person name="Li M."/>
            <person name="Liang H."/>
            <person name="Ren X."/>
            <person name="Shi Z."/>
            <person name="Wen M."/>
            <person name="Jian M."/>
            <person name="Yang H."/>
            <person name="Zhang G."/>
            <person name="Yang Z."/>
            <person name="Chen R."/>
            <person name="Liu S."/>
            <person name="Li J."/>
            <person name="Ma L."/>
            <person name="Liu H."/>
            <person name="Zhou Y."/>
            <person name="Zhao J."/>
            <person name="Fang X."/>
            <person name="Li G."/>
            <person name="Fang L."/>
            <person name="Li Y."/>
            <person name="Liu D."/>
            <person name="Zheng H."/>
            <person name="Zhang Y."/>
            <person name="Qin N."/>
            <person name="Li Z."/>
            <person name="Yang G."/>
            <person name="Yang S."/>
            <person name="Bolund L."/>
            <person name="Kristiansen K."/>
            <person name="Zheng H."/>
            <person name="Li S."/>
            <person name="Zhang X."/>
            <person name="Yang H."/>
            <person name="Wang J."/>
            <person name="Sun R."/>
            <person name="Zhang B."/>
            <person name="Jiang S."/>
            <person name="Wang J."/>
            <person name="Du Y."/>
            <person name="Li S."/>
        </authorList>
    </citation>
    <scope>NUCLEOTIDE SEQUENCE [LARGE SCALE GENOMIC DNA]</scope>
    <source>
        <strain evidence="3">cv. 9930</strain>
    </source>
</reference>
<organism evidence="2 3">
    <name type="scientific">Cucumis sativus</name>
    <name type="common">Cucumber</name>
    <dbReference type="NCBI Taxonomy" id="3659"/>
    <lineage>
        <taxon>Eukaryota</taxon>
        <taxon>Viridiplantae</taxon>
        <taxon>Streptophyta</taxon>
        <taxon>Embryophyta</taxon>
        <taxon>Tracheophyta</taxon>
        <taxon>Spermatophyta</taxon>
        <taxon>Magnoliopsida</taxon>
        <taxon>eudicotyledons</taxon>
        <taxon>Gunneridae</taxon>
        <taxon>Pentapetalae</taxon>
        <taxon>rosids</taxon>
        <taxon>fabids</taxon>
        <taxon>Cucurbitales</taxon>
        <taxon>Cucurbitaceae</taxon>
        <taxon>Benincaseae</taxon>
        <taxon>Cucumis</taxon>
    </lineage>
</organism>
<dbReference type="eggNOG" id="ENOG502RYRT">
    <property type="taxonomic scope" value="Eukaryota"/>
</dbReference>
<protein>
    <recommendedName>
        <fullName evidence="4">B box-type domain-containing protein</fullName>
    </recommendedName>
</protein>
<dbReference type="STRING" id="3659.A0A0A0KL89"/>
<proteinExistence type="predicted"/>
<reference evidence="2 3" key="2">
    <citation type="journal article" date="2009" name="PLoS ONE">
        <title>An integrated genetic and cytogenetic map of the cucumber genome.</title>
        <authorList>
            <person name="Ren Y."/>
            <person name="Zhang Z."/>
            <person name="Liu J."/>
            <person name="Staub J.E."/>
            <person name="Han Y."/>
            <person name="Cheng Z."/>
            <person name="Li X."/>
            <person name="Lu J."/>
            <person name="Miao H."/>
            <person name="Kang H."/>
            <person name="Xie B."/>
            <person name="Gu X."/>
            <person name="Wang X."/>
            <person name="Du Y."/>
            <person name="Jin W."/>
            <person name="Huang S."/>
        </authorList>
    </citation>
    <scope>NUCLEOTIDE SEQUENCE [LARGE SCALE GENOMIC DNA]</scope>
    <source>
        <strain evidence="3">cv. 9930</strain>
    </source>
</reference>
<feature type="region of interest" description="Disordered" evidence="1">
    <location>
        <begin position="181"/>
        <end position="208"/>
    </location>
</feature>
<dbReference type="Pfam" id="PF04640">
    <property type="entry name" value="PLATZ"/>
    <property type="match status" value="1"/>
</dbReference>
<dbReference type="OMA" id="HINSCGQ"/>
<sequence>MESNWLGTLLNTKFYTSCDLHPNLWRNKKSRFCIDCSVSFCKNCTIHDLHRQVNIWKYVYREVVRVQDMEKYFCCSEIHPYKVNGKLAVHINSCGQSVDTKSPKRKSSNPCEECGKHIHDPHRFCSIACKVCVNSKIKDHSVGTVVSLSQDSGNLSFKDNKRSPETNASELESTISIAESMEETKTSTSSLQPRKRRVKSIPHRAPFF</sequence>
<reference evidence="2 3" key="3">
    <citation type="journal article" date="2010" name="BMC Genomics">
        <title>Transcriptome sequencing and comparative analysis of cucumber flowers with different sex types.</title>
        <authorList>
            <person name="Guo S."/>
            <person name="Zheng Y."/>
            <person name="Joung J.G."/>
            <person name="Liu S."/>
            <person name="Zhang Z."/>
            <person name="Crasta O.R."/>
            <person name="Sobral B.W."/>
            <person name="Xu Y."/>
            <person name="Huang S."/>
            <person name="Fei Z."/>
        </authorList>
    </citation>
    <scope>NUCLEOTIDE SEQUENCE [LARGE SCALE GENOMIC DNA]</scope>
    <source>
        <strain evidence="3">cv. 9930</strain>
    </source>
</reference>
<gene>
    <name evidence="2" type="ORF">Csa_5G023890</name>
</gene>
<feature type="compositionally biased region" description="Basic residues" evidence="1">
    <location>
        <begin position="193"/>
        <end position="202"/>
    </location>
</feature>
<dbReference type="AlphaFoldDB" id="A0A0A0KL89"/>
<name>A0A0A0KL89_CUCSA</name>
<reference evidence="2 3" key="4">
    <citation type="journal article" date="2011" name="BMC Genomics">
        <title>RNA-Seq improves annotation of protein-coding genes in the cucumber genome.</title>
        <authorList>
            <person name="Li Z."/>
            <person name="Zhang Z."/>
            <person name="Yan P."/>
            <person name="Huang S."/>
            <person name="Fei Z."/>
            <person name="Lin K."/>
        </authorList>
    </citation>
    <scope>NUCLEOTIDE SEQUENCE [LARGE SCALE GENOMIC DNA]</scope>
    <source>
        <strain evidence="3">cv. 9930</strain>
    </source>
</reference>
<dbReference type="Proteomes" id="UP000029981">
    <property type="component" value="Chromosome 5"/>
</dbReference>
<dbReference type="OrthoDB" id="1908108at2759"/>
<dbReference type="Gramene" id="KGN49609">
    <property type="protein sequence ID" value="KGN49609"/>
    <property type="gene ID" value="Csa_5G023890"/>
</dbReference>
<accession>A0A0A0KL89</accession>
<evidence type="ECO:0000313" key="2">
    <source>
        <dbReference type="EMBL" id="KGN49609.1"/>
    </source>
</evidence>
<evidence type="ECO:0008006" key="4">
    <source>
        <dbReference type="Google" id="ProtNLM"/>
    </source>
</evidence>
<dbReference type="InterPro" id="IPR006734">
    <property type="entry name" value="PLATZ"/>
</dbReference>
<evidence type="ECO:0000256" key="1">
    <source>
        <dbReference type="SAM" id="MobiDB-lite"/>
    </source>
</evidence>